<dbReference type="GO" id="GO:0046872">
    <property type="term" value="F:metal ion binding"/>
    <property type="evidence" value="ECO:0007669"/>
    <property type="project" value="InterPro"/>
</dbReference>
<evidence type="ECO:0000259" key="2">
    <source>
        <dbReference type="Pfam" id="PF00675"/>
    </source>
</evidence>
<feature type="domain" description="Peptidase M16 C-terminal" evidence="3">
    <location>
        <begin position="165"/>
        <end position="352"/>
    </location>
</feature>
<dbReference type="InterPro" id="IPR050361">
    <property type="entry name" value="MPP/UQCRC_Complex"/>
</dbReference>
<evidence type="ECO:0000259" key="3">
    <source>
        <dbReference type="Pfam" id="PF05193"/>
    </source>
</evidence>
<dbReference type="Pfam" id="PF05193">
    <property type="entry name" value="Peptidase_M16_C"/>
    <property type="match status" value="1"/>
</dbReference>
<dbReference type="AlphaFoldDB" id="A0A3P3XGC2"/>
<dbReference type="PANTHER" id="PTHR11851">
    <property type="entry name" value="METALLOPROTEASE"/>
    <property type="match status" value="1"/>
</dbReference>
<evidence type="ECO:0000256" key="1">
    <source>
        <dbReference type="ARBA" id="ARBA00007261"/>
    </source>
</evidence>
<sequence length="434" mass="48998">MPLLLKSAAGTMLAADSMPNASSVSIGLWLPYGSRNEKPQNRGFFHFIEHMVFKGTISKNAQALARTFERTGGFVNAFTERSTTCFHCTIPAKEWKYACTTLLEMAFLSIFPEDEFEKEKIVILSEILQTEDDPEELAHEHFFRLFWKDQPIGLPIAGELADIQTISREKLFSFYLEQFKPEISFISIAGAIDENEAARFVEAELTRITSLRQKLFGTIGLAAENCEIIAPVSAVPHIFSAYEKNHASLSYVIQCMQVPPPQNVRRYLLNALMNEIIGGSTISRLFQSLREKEGLCYTVFSSFETETLEALWIIHLQTGGKQLTRALDVLDDEVKKLSKGYPSAMEFEDARSRVAGLLQLASEDTDFRQRRMARSYFAHGTTEGIEQELALVQSIEYDEVCSAASDFGSLNRARFVFGTAKEKELLKRGYLEHE</sequence>
<dbReference type="PANTHER" id="PTHR11851:SF49">
    <property type="entry name" value="MITOCHONDRIAL-PROCESSING PEPTIDASE SUBUNIT ALPHA"/>
    <property type="match status" value="1"/>
</dbReference>
<protein>
    <submittedName>
        <fullName evidence="4">Putative Peptidase, M16 family</fullName>
    </submittedName>
</protein>
<gene>
    <name evidence="4" type="ORF">SPIROBIBN47_100083</name>
</gene>
<name>A0A3P3XGC2_9SPIR</name>
<dbReference type="SUPFAM" id="SSF63411">
    <property type="entry name" value="LuxS/MPP-like metallohydrolase"/>
    <property type="match status" value="2"/>
</dbReference>
<dbReference type="Gene3D" id="3.30.830.10">
    <property type="entry name" value="Metalloenzyme, LuxS/M16 peptidase-like"/>
    <property type="match status" value="2"/>
</dbReference>
<proteinExistence type="inferred from homology"/>
<reference evidence="4" key="1">
    <citation type="submission" date="2017-02" db="EMBL/GenBank/DDBJ databases">
        <authorList>
            <person name="Regsiter A."/>
            <person name="William W."/>
        </authorList>
    </citation>
    <scope>NUCLEOTIDE SEQUENCE</scope>
    <source>
        <strain evidence="4">Bib</strain>
    </source>
</reference>
<dbReference type="EMBL" id="FWDM01000002">
    <property type="protein sequence ID" value="SLM09853.1"/>
    <property type="molecule type" value="Genomic_DNA"/>
</dbReference>
<accession>A0A3P3XGC2</accession>
<comment type="similarity">
    <text evidence="1">Belongs to the peptidase M16 family.</text>
</comment>
<dbReference type="InterPro" id="IPR011765">
    <property type="entry name" value="Pept_M16_N"/>
</dbReference>
<evidence type="ECO:0000313" key="4">
    <source>
        <dbReference type="EMBL" id="SLM09853.1"/>
    </source>
</evidence>
<feature type="domain" description="Peptidase M16 N-terminal" evidence="2">
    <location>
        <begin position="15"/>
        <end position="158"/>
    </location>
</feature>
<dbReference type="Pfam" id="PF00675">
    <property type="entry name" value="Peptidase_M16"/>
    <property type="match status" value="1"/>
</dbReference>
<dbReference type="InterPro" id="IPR011249">
    <property type="entry name" value="Metalloenz_LuxS/M16"/>
</dbReference>
<organism evidence="4">
    <name type="scientific">uncultured spirochete</name>
    <dbReference type="NCBI Taxonomy" id="156406"/>
    <lineage>
        <taxon>Bacteria</taxon>
        <taxon>Pseudomonadati</taxon>
        <taxon>Spirochaetota</taxon>
        <taxon>Spirochaetia</taxon>
        <taxon>Spirochaetales</taxon>
        <taxon>environmental samples</taxon>
    </lineage>
</organism>
<dbReference type="InterPro" id="IPR007863">
    <property type="entry name" value="Peptidase_M16_C"/>
</dbReference>